<protein>
    <submittedName>
        <fullName evidence="1">Uncharacterized protein</fullName>
    </submittedName>
</protein>
<dbReference type="EMBL" id="LECT01000014">
    <property type="protein sequence ID" value="KLU06621.1"/>
    <property type="molecule type" value="Genomic_DNA"/>
</dbReference>
<gene>
    <name evidence="1" type="ORF">RISK_001376</name>
</gene>
<proteinExistence type="predicted"/>
<sequence length="46" mass="4682">MVEARTGREPEEHSAAIIAPDGAGVGHAAWASRTGLSIHSSSQPDA</sequence>
<evidence type="ECO:0000313" key="2">
    <source>
        <dbReference type="Proteomes" id="UP000036367"/>
    </source>
</evidence>
<name>A0A0J1BJ90_RHOIS</name>
<organism evidence="1 2">
    <name type="scientific">Rhodopirellula islandica</name>
    <dbReference type="NCBI Taxonomy" id="595434"/>
    <lineage>
        <taxon>Bacteria</taxon>
        <taxon>Pseudomonadati</taxon>
        <taxon>Planctomycetota</taxon>
        <taxon>Planctomycetia</taxon>
        <taxon>Pirellulales</taxon>
        <taxon>Pirellulaceae</taxon>
        <taxon>Rhodopirellula</taxon>
    </lineage>
</organism>
<accession>A0A0J1BJ90</accession>
<reference evidence="1" key="1">
    <citation type="submission" date="2015-05" db="EMBL/GenBank/DDBJ databases">
        <title>Permanent draft genome of Rhodopirellula islandicus K833.</title>
        <authorList>
            <person name="Kizina J."/>
            <person name="Richter M."/>
            <person name="Glockner F.O."/>
            <person name="Harder J."/>
        </authorList>
    </citation>
    <scope>NUCLEOTIDE SEQUENCE [LARGE SCALE GENOMIC DNA]</scope>
    <source>
        <strain evidence="1">K833</strain>
    </source>
</reference>
<dbReference type="Proteomes" id="UP000036367">
    <property type="component" value="Unassembled WGS sequence"/>
</dbReference>
<dbReference type="PATRIC" id="fig|595434.4.peg.1321"/>
<comment type="caution">
    <text evidence="1">The sequence shown here is derived from an EMBL/GenBank/DDBJ whole genome shotgun (WGS) entry which is preliminary data.</text>
</comment>
<dbReference type="AlphaFoldDB" id="A0A0J1BJ90"/>
<evidence type="ECO:0000313" key="1">
    <source>
        <dbReference type="EMBL" id="KLU06621.1"/>
    </source>
</evidence>
<keyword evidence="2" id="KW-1185">Reference proteome</keyword>